<dbReference type="InterPro" id="IPR011026">
    <property type="entry name" value="WAS_C"/>
</dbReference>
<dbReference type="Proteomes" id="UP000011083">
    <property type="component" value="Unassembled WGS sequence"/>
</dbReference>
<dbReference type="RefSeq" id="XP_004334859.1">
    <property type="nucleotide sequence ID" value="XM_004334811.1"/>
</dbReference>
<dbReference type="OrthoDB" id="8963340at2759"/>
<dbReference type="SMART" id="SM00333">
    <property type="entry name" value="TUDOR"/>
    <property type="match status" value="1"/>
</dbReference>
<dbReference type="GO" id="GO:0015030">
    <property type="term" value="C:Cajal body"/>
    <property type="evidence" value="ECO:0007669"/>
    <property type="project" value="UniProtKB-SubCell"/>
</dbReference>
<keyword evidence="7" id="KW-0539">Nucleus</keyword>
<dbReference type="Gene3D" id="2.30.30.140">
    <property type="match status" value="1"/>
</dbReference>
<evidence type="ECO:0000259" key="9">
    <source>
        <dbReference type="PROSITE" id="PS50108"/>
    </source>
</evidence>
<sequence>MNGSAAAASPALLDKKAAKLKYKEERKRIKEKEKEMKEQKKKEAKEAKKRGKGFVGASISGPTNFSHDTHVGWDMDHGFEVRNIPAEWKRLFMEAGVKKSELQDPETRKAILNAVRQSVYGAPPAPPSGVLGPGFKGQALWSEDGNWYQAVVDSISDQDGVKYYAVTFTEYGNQETVTESGLRNADGSPIDGGGSSSAPGAPAPPAGGVDLAALLQAKANALKTPDLTNMSEQQEGNIVDAIQNALSSRRQGMCYSVYGQDAGQDGWDDDDDESWMDF</sequence>
<dbReference type="AlphaFoldDB" id="L8GKX1"/>
<dbReference type="InterPro" id="IPR000095">
    <property type="entry name" value="CRIB_dom"/>
</dbReference>
<evidence type="ECO:0000256" key="5">
    <source>
        <dbReference type="ARBA" id="ARBA00022553"/>
    </source>
</evidence>
<feature type="region of interest" description="Disordered" evidence="8">
    <location>
        <begin position="177"/>
        <end position="208"/>
    </location>
</feature>
<organism evidence="11 12">
    <name type="scientific">Acanthamoeba castellanii (strain ATCC 30010 / Neff)</name>
    <dbReference type="NCBI Taxonomy" id="1257118"/>
    <lineage>
        <taxon>Eukaryota</taxon>
        <taxon>Amoebozoa</taxon>
        <taxon>Discosea</taxon>
        <taxon>Longamoebia</taxon>
        <taxon>Centramoebida</taxon>
        <taxon>Acanthamoebidae</taxon>
        <taxon>Acanthamoeba</taxon>
    </lineage>
</organism>
<dbReference type="EMBL" id="KB008103">
    <property type="protein sequence ID" value="ELR12846.1"/>
    <property type="molecule type" value="Genomic_DNA"/>
</dbReference>
<evidence type="ECO:0000256" key="8">
    <source>
        <dbReference type="SAM" id="MobiDB-lite"/>
    </source>
</evidence>
<feature type="compositionally biased region" description="Acidic residues" evidence="8">
    <location>
        <begin position="266"/>
        <end position="278"/>
    </location>
</feature>
<evidence type="ECO:0000256" key="2">
    <source>
        <dbReference type="ARBA" id="ARBA00004408"/>
    </source>
</evidence>
<keyword evidence="4" id="KW-0963">Cytoplasm</keyword>
<feature type="domain" description="CRIB" evidence="9">
    <location>
        <begin position="59"/>
        <end position="72"/>
    </location>
</feature>
<dbReference type="GO" id="GO:0003723">
    <property type="term" value="F:RNA binding"/>
    <property type="evidence" value="ECO:0007669"/>
    <property type="project" value="InterPro"/>
</dbReference>
<dbReference type="Gene3D" id="3.90.810.10">
    <property type="entry name" value="CRIB domain"/>
    <property type="match status" value="1"/>
</dbReference>
<feature type="region of interest" description="Disordered" evidence="8">
    <location>
        <begin position="258"/>
        <end position="278"/>
    </location>
</feature>
<dbReference type="Pfam" id="PF00786">
    <property type="entry name" value="PBD"/>
    <property type="match status" value="1"/>
</dbReference>
<keyword evidence="6" id="KW-0206">Cytoskeleton</keyword>
<dbReference type="GO" id="GO:0005737">
    <property type="term" value="C:cytoplasm"/>
    <property type="evidence" value="ECO:0007669"/>
    <property type="project" value="InterPro"/>
</dbReference>
<name>L8GKX1_ACACF</name>
<evidence type="ECO:0000256" key="1">
    <source>
        <dbReference type="ARBA" id="ARBA00004245"/>
    </source>
</evidence>
<feature type="compositionally biased region" description="Low complexity" evidence="8">
    <location>
        <begin position="196"/>
        <end position="208"/>
    </location>
</feature>
<evidence type="ECO:0000313" key="12">
    <source>
        <dbReference type="Proteomes" id="UP000011083"/>
    </source>
</evidence>
<gene>
    <name evidence="11" type="ORF">ACA1_093930</name>
</gene>
<proteinExistence type="inferred from homology"/>
<dbReference type="Pfam" id="PF06003">
    <property type="entry name" value="SMN_Tudor"/>
    <property type="match status" value="1"/>
</dbReference>
<feature type="region of interest" description="Disordered" evidence="8">
    <location>
        <begin position="24"/>
        <end position="61"/>
    </location>
</feature>
<comment type="similarity">
    <text evidence="3">Belongs to the SMN family.</text>
</comment>
<dbReference type="InterPro" id="IPR002999">
    <property type="entry name" value="Tudor"/>
</dbReference>
<dbReference type="PROSITE" id="PS50304">
    <property type="entry name" value="TUDOR"/>
    <property type="match status" value="1"/>
</dbReference>
<evidence type="ECO:0000256" key="4">
    <source>
        <dbReference type="ARBA" id="ARBA00022490"/>
    </source>
</evidence>
<dbReference type="GO" id="GO:0005856">
    <property type="term" value="C:cytoskeleton"/>
    <property type="evidence" value="ECO:0007669"/>
    <property type="project" value="UniProtKB-SubCell"/>
</dbReference>
<comment type="subcellular location">
    <subcellularLocation>
        <location evidence="1">Cytoplasm</location>
        <location evidence="1">Cytoskeleton</location>
    </subcellularLocation>
    <subcellularLocation>
        <location evidence="2">Nucleus</location>
        <location evidence="2">Cajal body</location>
    </subcellularLocation>
</comment>
<protein>
    <submittedName>
        <fullName evidence="11">p21Rho-binding domain containing protein</fullName>
    </submittedName>
</protein>
<dbReference type="SMART" id="SM00285">
    <property type="entry name" value="PBD"/>
    <property type="match status" value="1"/>
</dbReference>
<evidence type="ECO:0000256" key="7">
    <source>
        <dbReference type="ARBA" id="ARBA00023242"/>
    </source>
</evidence>
<feature type="domain" description="Tudor" evidence="10">
    <location>
        <begin position="130"/>
        <end position="192"/>
    </location>
</feature>
<dbReference type="STRING" id="1257118.L8GKX1"/>
<evidence type="ECO:0000259" key="10">
    <source>
        <dbReference type="PROSITE" id="PS50304"/>
    </source>
</evidence>
<reference evidence="11 12" key="1">
    <citation type="journal article" date="2013" name="Genome Biol.">
        <title>Genome of Acanthamoeba castellanii highlights extensive lateral gene transfer and early evolution of tyrosine kinase signaling.</title>
        <authorList>
            <person name="Clarke M."/>
            <person name="Lohan A.J."/>
            <person name="Liu B."/>
            <person name="Lagkouvardos I."/>
            <person name="Roy S."/>
            <person name="Zafar N."/>
            <person name="Bertelli C."/>
            <person name="Schilde C."/>
            <person name="Kianianmomeni A."/>
            <person name="Burglin T.R."/>
            <person name="Frech C."/>
            <person name="Turcotte B."/>
            <person name="Kopec K.O."/>
            <person name="Synnott J.M."/>
            <person name="Choo C."/>
            <person name="Paponov I."/>
            <person name="Finkler A."/>
            <person name="Soon Heng Tan C."/>
            <person name="Hutchins A.P."/>
            <person name="Weinmeier T."/>
            <person name="Rattei T."/>
            <person name="Chu J.S."/>
            <person name="Gimenez G."/>
            <person name="Irimia M."/>
            <person name="Rigden D.J."/>
            <person name="Fitzpatrick D.A."/>
            <person name="Lorenzo-Morales J."/>
            <person name="Bateman A."/>
            <person name="Chiu C.H."/>
            <person name="Tang P."/>
            <person name="Hegemann P."/>
            <person name="Fromm H."/>
            <person name="Raoult D."/>
            <person name="Greub G."/>
            <person name="Miranda-Saavedra D."/>
            <person name="Chen N."/>
            <person name="Nash P."/>
            <person name="Ginger M.L."/>
            <person name="Horn M."/>
            <person name="Schaap P."/>
            <person name="Caler L."/>
            <person name="Loftus B."/>
        </authorList>
    </citation>
    <scope>NUCLEOTIDE SEQUENCE [LARGE SCALE GENOMIC DNA]</scope>
    <source>
        <strain evidence="11 12">Neff</strain>
    </source>
</reference>
<dbReference type="KEGG" id="acan:ACA1_093930"/>
<evidence type="ECO:0000256" key="6">
    <source>
        <dbReference type="ARBA" id="ARBA00023212"/>
    </source>
</evidence>
<dbReference type="VEuPathDB" id="AmoebaDB:ACA1_093930"/>
<dbReference type="PROSITE" id="PS50108">
    <property type="entry name" value="CRIB"/>
    <property type="match status" value="1"/>
</dbReference>
<dbReference type="GO" id="GO:0007015">
    <property type="term" value="P:actin filament organization"/>
    <property type="evidence" value="ECO:0007669"/>
    <property type="project" value="InterPro"/>
</dbReference>
<dbReference type="GeneID" id="14913389"/>
<dbReference type="SUPFAM" id="SSF63748">
    <property type="entry name" value="Tudor/PWWP/MBT"/>
    <property type="match status" value="1"/>
</dbReference>
<keyword evidence="5" id="KW-0597">Phosphoprotein</keyword>
<evidence type="ECO:0000256" key="3">
    <source>
        <dbReference type="ARBA" id="ARBA00005371"/>
    </source>
</evidence>
<dbReference type="SUPFAM" id="SSF47912">
    <property type="entry name" value="Wiscott-Aldrich syndrome protein, WASP, C-terminal domain"/>
    <property type="match status" value="1"/>
</dbReference>
<accession>L8GKX1</accession>
<dbReference type="CDD" id="cd21182">
    <property type="entry name" value="Tudor_SMN_SPF30-like"/>
    <property type="match status" value="1"/>
</dbReference>
<dbReference type="InterPro" id="IPR036936">
    <property type="entry name" value="CRIB_dom_sf"/>
</dbReference>
<dbReference type="GO" id="GO:0006397">
    <property type="term" value="P:mRNA processing"/>
    <property type="evidence" value="ECO:0007669"/>
    <property type="project" value="InterPro"/>
</dbReference>
<keyword evidence="12" id="KW-1185">Reference proteome</keyword>
<feature type="compositionally biased region" description="Basic and acidic residues" evidence="8">
    <location>
        <begin position="24"/>
        <end position="46"/>
    </location>
</feature>
<dbReference type="InterPro" id="IPR010304">
    <property type="entry name" value="SMN_Tudor"/>
</dbReference>
<evidence type="ECO:0000313" key="11">
    <source>
        <dbReference type="EMBL" id="ELR12846.1"/>
    </source>
</evidence>